<evidence type="ECO:0000256" key="2">
    <source>
        <dbReference type="ARBA" id="ARBA00022827"/>
    </source>
</evidence>
<dbReference type="GO" id="GO:0004499">
    <property type="term" value="F:N,N-dimethylaniline monooxygenase activity"/>
    <property type="evidence" value="ECO:0007669"/>
    <property type="project" value="InterPro"/>
</dbReference>
<keyword evidence="5" id="KW-1185">Reference proteome</keyword>
<evidence type="ECO:0000256" key="3">
    <source>
        <dbReference type="ARBA" id="ARBA00023002"/>
    </source>
</evidence>
<dbReference type="PANTHER" id="PTHR42877">
    <property type="entry name" value="L-ORNITHINE N(5)-MONOOXYGENASE-RELATED"/>
    <property type="match status" value="1"/>
</dbReference>
<keyword evidence="1" id="KW-0285">Flavoprotein</keyword>
<gene>
    <name evidence="4" type="ORF">FHR99_001459</name>
</gene>
<dbReference type="EMBL" id="JACHWY010000001">
    <property type="protein sequence ID" value="MBB3047223.1"/>
    <property type="molecule type" value="Genomic_DNA"/>
</dbReference>
<evidence type="ECO:0000256" key="1">
    <source>
        <dbReference type="ARBA" id="ARBA00022630"/>
    </source>
</evidence>
<accession>A0A7W4Z5H6</accession>
<keyword evidence="2" id="KW-0274">FAD</keyword>
<reference evidence="4 5" key="1">
    <citation type="submission" date="2020-08" db="EMBL/GenBank/DDBJ databases">
        <title>Genomic Encyclopedia of Type Strains, Phase III (KMG-III): the genomes of soil and plant-associated and newly described type strains.</title>
        <authorList>
            <person name="Whitman W."/>
        </authorList>
    </citation>
    <scope>NUCLEOTIDE SEQUENCE [LARGE SCALE GENOMIC DNA]</scope>
    <source>
        <strain evidence="4 5">CECT 8654</strain>
    </source>
</reference>
<dbReference type="PANTHER" id="PTHR42877:SF4">
    <property type="entry name" value="FAD_NAD(P)-BINDING DOMAIN-CONTAINING PROTEIN-RELATED"/>
    <property type="match status" value="1"/>
</dbReference>
<comment type="caution">
    <text evidence="4">The sequence shown here is derived from an EMBL/GenBank/DDBJ whole genome shotgun (WGS) entry which is preliminary data.</text>
</comment>
<dbReference type="GO" id="GO:0050660">
    <property type="term" value="F:flavin adenine dinucleotide binding"/>
    <property type="evidence" value="ECO:0007669"/>
    <property type="project" value="InterPro"/>
</dbReference>
<proteinExistence type="predicted"/>
<organism evidence="4 5">
    <name type="scientific">Litorivivens lipolytica</name>
    <dbReference type="NCBI Taxonomy" id="1524264"/>
    <lineage>
        <taxon>Bacteria</taxon>
        <taxon>Pseudomonadati</taxon>
        <taxon>Pseudomonadota</taxon>
        <taxon>Gammaproteobacteria</taxon>
        <taxon>Litorivivens</taxon>
    </lineage>
</organism>
<name>A0A7W4Z5H6_9GAMM</name>
<dbReference type="Proteomes" id="UP000537130">
    <property type="component" value="Unassembled WGS sequence"/>
</dbReference>
<dbReference type="InterPro" id="IPR036188">
    <property type="entry name" value="FAD/NAD-bd_sf"/>
</dbReference>
<dbReference type="SUPFAM" id="SSF51905">
    <property type="entry name" value="FAD/NAD(P)-binding domain"/>
    <property type="match status" value="2"/>
</dbReference>
<dbReference type="AlphaFoldDB" id="A0A7W4Z5H6"/>
<keyword evidence="3" id="KW-0560">Oxidoreductase</keyword>
<dbReference type="Gene3D" id="3.50.50.60">
    <property type="entry name" value="FAD/NAD(P)-binding domain"/>
    <property type="match status" value="2"/>
</dbReference>
<protein>
    <submittedName>
        <fullName evidence="4">Cation diffusion facilitator CzcD-associated flavoprotein CzcO</fullName>
    </submittedName>
</protein>
<dbReference type="GO" id="GO:0050661">
    <property type="term" value="F:NADP binding"/>
    <property type="evidence" value="ECO:0007669"/>
    <property type="project" value="InterPro"/>
</dbReference>
<evidence type="ECO:0000313" key="4">
    <source>
        <dbReference type="EMBL" id="MBB3047223.1"/>
    </source>
</evidence>
<evidence type="ECO:0000313" key="5">
    <source>
        <dbReference type="Proteomes" id="UP000537130"/>
    </source>
</evidence>
<dbReference type="InterPro" id="IPR020946">
    <property type="entry name" value="Flavin_mOase-like"/>
</dbReference>
<dbReference type="InterPro" id="IPR051209">
    <property type="entry name" value="FAD-bind_Monooxygenase_sf"/>
</dbReference>
<sequence>MKEENAKVIIIGSGFAGLGMAINLKKAGVDDFILLERAEDVGGAWRDNHYPGCACDVESLLYSFSFEPKRDWTRKFAESGEIYDYLRHCARKYGIYPHIRFSRSMASAEFDEHKARWNLRDDNDNRYSCQFLVSALGPLSNPVIPDFKGLESFGGPAFHSAHWDHTVDLTNKHVAIVGSGASTIQFLPKVAEQAASVTLFQRTAPWVMPKLDRPFTEREHRLFRRFPLYQKLWRSFIYWRAELFLNGLLNTDNWLHKRAEKLIGKYLAHQIPDAQLREKVRPKFALGCKRTLLSNDYYPALMRDNVAVVDRGVQSVTATGVVDADGVEHSADAILFGTGFRVDDPLSGISVRGLDGRNLNDEWRSNAFSSYYGTTVSGYPNLLVLAGPNTGIGHTSLVYMLEQQIGYAMKYIRLADSVENGYLNVKPDVQQLHQENQQASFKGTAWASGCDSWYLTQGGKNFTIWPTFTFRYARALKQLRRQHYVLHSASGITGQEALAQ</sequence>
<dbReference type="RefSeq" id="WP_183409859.1">
    <property type="nucleotide sequence ID" value="NZ_JACHWY010000001.1"/>
</dbReference>
<dbReference type="Pfam" id="PF00743">
    <property type="entry name" value="FMO-like"/>
    <property type="match status" value="1"/>
</dbReference>